<dbReference type="Pfam" id="PF00095">
    <property type="entry name" value="WAP"/>
    <property type="match status" value="1"/>
</dbReference>
<protein>
    <recommendedName>
        <fullName evidence="2">WAP domain-containing protein</fullName>
    </recommendedName>
</protein>
<dbReference type="GeneID" id="100735093"/>
<dbReference type="InterPro" id="IPR008197">
    <property type="entry name" value="WAP_dom"/>
</dbReference>
<evidence type="ECO:0000259" key="2">
    <source>
        <dbReference type="Pfam" id="PF00095"/>
    </source>
</evidence>
<dbReference type="GO" id="GO:0030414">
    <property type="term" value="F:peptidase inhibitor activity"/>
    <property type="evidence" value="ECO:0007669"/>
    <property type="project" value="InterPro"/>
</dbReference>
<dbReference type="GO" id="GO:0008047">
    <property type="term" value="F:enzyme activator activity"/>
    <property type="evidence" value="ECO:0007669"/>
    <property type="project" value="Ensembl"/>
</dbReference>
<dbReference type="RefSeq" id="XP_003469515.1">
    <property type="nucleotide sequence ID" value="XM_003469467.4"/>
</dbReference>
<dbReference type="GeneTree" id="ENSGT00520000060616"/>
<keyword evidence="4" id="KW-1185">Reference proteome</keyword>
<feature type="signal peptide" evidence="1">
    <location>
        <begin position="1"/>
        <end position="24"/>
    </location>
</feature>
<dbReference type="GO" id="GO:0032496">
    <property type="term" value="P:response to lipopolysaccharide"/>
    <property type="evidence" value="ECO:0007669"/>
    <property type="project" value="Ensembl"/>
</dbReference>
<dbReference type="Gene3D" id="4.10.75.10">
    <property type="entry name" value="Elafin-like"/>
    <property type="match status" value="1"/>
</dbReference>
<sequence>MKLGGLLLLGTLITLSLVVQELQAAVRPLQLLGTCIDLCKSDWDCSPEEKCVIHECSHICVEREEHRASSSPNLV</sequence>
<dbReference type="KEGG" id="cpoc:100735093"/>
<dbReference type="GO" id="GO:0005615">
    <property type="term" value="C:extracellular space"/>
    <property type="evidence" value="ECO:0007669"/>
    <property type="project" value="Ensembl"/>
</dbReference>
<proteinExistence type="predicted"/>
<dbReference type="SUPFAM" id="SSF57256">
    <property type="entry name" value="Elafin-like"/>
    <property type="match status" value="1"/>
</dbReference>
<dbReference type="OMA" id="WDCGPGE"/>
<dbReference type="Bgee" id="ENSCPOG00000036860">
    <property type="expression patterns" value="Expressed in zone of skin"/>
</dbReference>
<keyword evidence="1" id="KW-0732">Signal</keyword>
<dbReference type="GO" id="GO:0034612">
    <property type="term" value="P:response to tumor necrosis factor"/>
    <property type="evidence" value="ECO:0007669"/>
    <property type="project" value="Ensembl"/>
</dbReference>
<gene>
    <name evidence="3" type="primary">LOC100735093</name>
</gene>
<name>A0A286XVP9_CAVPO</name>
<dbReference type="EMBL" id="AAKN02033101">
    <property type="status" value="NOT_ANNOTATED_CDS"/>
    <property type="molecule type" value="Genomic_DNA"/>
</dbReference>
<accession>A0A286XVP9</accession>
<reference evidence="4" key="1">
    <citation type="journal article" date="2011" name="Nature">
        <title>A high-resolution map of human evolutionary constraint using 29 mammals.</title>
        <authorList>
            <person name="Lindblad-Toh K."/>
            <person name="Garber M."/>
            <person name="Zuk O."/>
            <person name="Lin M.F."/>
            <person name="Parker B.J."/>
            <person name="Washietl S."/>
            <person name="Kheradpour P."/>
            <person name="Ernst J."/>
            <person name="Jordan G."/>
            <person name="Mauceli E."/>
            <person name="Ward L.D."/>
            <person name="Lowe C.B."/>
            <person name="Holloway A.K."/>
            <person name="Clamp M."/>
            <person name="Gnerre S."/>
            <person name="Alfoldi J."/>
            <person name="Beal K."/>
            <person name="Chang J."/>
            <person name="Clawson H."/>
            <person name="Cuff J."/>
            <person name="Di Palma F."/>
            <person name="Fitzgerald S."/>
            <person name="Flicek P."/>
            <person name="Guttman M."/>
            <person name="Hubisz M.J."/>
            <person name="Jaffe D.B."/>
            <person name="Jungreis I."/>
            <person name="Kent W.J."/>
            <person name="Kostka D."/>
            <person name="Lara M."/>
            <person name="Martins A.L."/>
            <person name="Massingham T."/>
            <person name="Moltke I."/>
            <person name="Raney B.J."/>
            <person name="Rasmussen M.D."/>
            <person name="Robinson J."/>
            <person name="Stark A."/>
            <person name="Vilella A.J."/>
            <person name="Wen J."/>
            <person name="Xie X."/>
            <person name="Zody M.C."/>
            <person name="Baldwin J."/>
            <person name="Bloom T."/>
            <person name="Chin C.W."/>
            <person name="Heiman D."/>
            <person name="Nicol R."/>
            <person name="Nusbaum C."/>
            <person name="Young S."/>
            <person name="Wilkinson J."/>
            <person name="Worley K.C."/>
            <person name="Kovar C.L."/>
            <person name="Muzny D.M."/>
            <person name="Gibbs R.A."/>
            <person name="Cree A."/>
            <person name="Dihn H.H."/>
            <person name="Fowler G."/>
            <person name="Jhangiani S."/>
            <person name="Joshi V."/>
            <person name="Lee S."/>
            <person name="Lewis L.R."/>
            <person name="Nazareth L.V."/>
            <person name="Okwuonu G."/>
            <person name="Santibanez J."/>
            <person name="Warren W.C."/>
            <person name="Mardis E.R."/>
            <person name="Weinstock G.M."/>
            <person name="Wilson R.K."/>
            <person name="Delehaunty K."/>
            <person name="Dooling D."/>
            <person name="Fronik C."/>
            <person name="Fulton L."/>
            <person name="Fulton B."/>
            <person name="Graves T."/>
            <person name="Minx P."/>
            <person name="Sodergren E."/>
            <person name="Birney E."/>
            <person name="Margulies E.H."/>
            <person name="Herrero J."/>
            <person name="Green E.D."/>
            <person name="Haussler D."/>
            <person name="Siepel A."/>
            <person name="Goldman N."/>
            <person name="Pollard K.S."/>
            <person name="Pedersen J.S."/>
            <person name="Lander E.S."/>
            <person name="Kellis M."/>
        </authorList>
    </citation>
    <scope>NUCLEOTIDE SEQUENCE [LARGE SCALE GENOMIC DNA]</scope>
    <source>
        <strain evidence="4">2N</strain>
    </source>
</reference>
<dbReference type="InParanoid" id="A0A286XVP9"/>
<dbReference type="VEuPathDB" id="HostDB:ENSCPOG00000036860"/>
<reference evidence="3" key="3">
    <citation type="submission" date="2025-09" db="UniProtKB">
        <authorList>
            <consortium name="Ensembl"/>
        </authorList>
    </citation>
    <scope>IDENTIFICATION</scope>
    <source>
        <strain evidence="3">2N</strain>
    </source>
</reference>
<reference evidence="3" key="2">
    <citation type="submission" date="2025-08" db="UniProtKB">
        <authorList>
            <consortium name="Ensembl"/>
        </authorList>
    </citation>
    <scope>IDENTIFICATION</scope>
    <source>
        <strain evidence="3">2N</strain>
    </source>
</reference>
<dbReference type="InterPro" id="IPR036645">
    <property type="entry name" value="Elafin-like_sf"/>
</dbReference>
<dbReference type="Ensembl" id="ENSCPOT00000038522.1">
    <property type="protein sequence ID" value="ENSCPOP00000029359.1"/>
    <property type="gene ID" value="ENSCPOG00000036860.1"/>
</dbReference>
<evidence type="ECO:0000256" key="1">
    <source>
        <dbReference type="SAM" id="SignalP"/>
    </source>
</evidence>
<dbReference type="FunCoup" id="A0A286XVP9">
    <property type="interactions" value="60"/>
</dbReference>
<organism evidence="3 4">
    <name type="scientific">Cavia porcellus</name>
    <name type="common">Guinea pig</name>
    <dbReference type="NCBI Taxonomy" id="10141"/>
    <lineage>
        <taxon>Eukaryota</taxon>
        <taxon>Metazoa</taxon>
        <taxon>Chordata</taxon>
        <taxon>Craniata</taxon>
        <taxon>Vertebrata</taxon>
        <taxon>Euteleostomi</taxon>
        <taxon>Mammalia</taxon>
        <taxon>Eutheria</taxon>
        <taxon>Euarchontoglires</taxon>
        <taxon>Glires</taxon>
        <taxon>Rodentia</taxon>
        <taxon>Hystricomorpha</taxon>
        <taxon>Caviidae</taxon>
        <taxon>Cavia</taxon>
    </lineage>
</organism>
<feature type="chain" id="PRO_5011682961" description="WAP domain-containing protein" evidence="1">
    <location>
        <begin position="25"/>
        <end position="75"/>
    </location>
</feature>
<dbReference type="GO" id="GO:0050872">
    <property type="term" value="P:white fat cell differentiation"/>
    <property type="evidence" value="ECO:0007669"/>
    <property type="project" value="Ensembl"/>
</dbReference>
<evidence type="ECO:0000313" key="3">
    <source>
        <dbReference type="Ensembl" id="ENSCPOP00000029359.1"/>
    </source>
</evidence>
<dbReference type="AlphaFoldDB" id="A0A286XVP9"/>
<dbReference type="OrthoDB" id="9621563at2759"/>
<evidence type="ECO:0000313" key="4">
    <source>
        <dbReference type="Proteomes" id="UP000005447"/>
    </source>
</evidence>
<feature type="domain" description="WAP" evidence="2">
    <location>
        <begin position="32"/>
        <end position="62"/>
    </location>
</feature>
<dbReference type="Proteomes" id="UP000005447">
    <property type="component" value="Unassembled WGS sequence"/>
</dbReference>